<organism evidence="1 2">
    <name type="scientific">Xylaria bambusicola</name>
    <dbReference type="NCBI Taxonomy" id="326684"/>
    <lineage>
        <taxon>Eukaryota</taxon>
        <taxon>Fungi</taxon>
        <taxon>Dikarya</taxon>
        <taxon>Ascomycota</taxon>
        <taxon>Pezizomycotina</taxon>
        <taxon>Sordariomycetes</taxon>
        <taxon>Xylariomycetidae</taxon>
        <taxon>Xylariales</taxon>
        <taxon>Xylariaceae</taxon>
        <taxon>Xylaria</taxon>
    </lineage>
</organism>
<sequence>MRFYDNFATNALVVGPVQVWPGMMACEVTAQEVNDSKAGAIDACSKSLTILSRAIDTRGGWHLEDSLHGLGQQLANDSCSLRAKYVAN</sequence>
<protein>
    <submittedName>
        <fullName evidence="1">Uncharacterized protein</fullName>
    </submittedName>
</protein>
<dbReference type="AlphaFoldDB" id="A0AAN7UEJ3"/>
<proteinExistence type="predicted"/>
<dbReference type="Proteomes" id="UP001305414">
    <property type="component" value="Unassembled WGS sequence"/>
</dbReference>
<evidence type="ECO:0000313" key="1">
    <source>
        <dbReference type="EMBL" id="KAK5627579.1"/>
    </source>
</evidence>
<dbReference type="PROSITE" id="PS51257">
    <property type="entry name" value="PROKAR_LIPOPROTEIN"/>
    <property type="match status" value="1"/>
</dbReference>
<evidence type="ECO:0000313" key="2">
    <source>
        <dbReference type="Proteomes" id="UP001305414"/>
    </source>
</evidence>
<reference evidence="1 2" key="1">
    <citation type="submission" date="2023-10" db="EMBL/GenBank/DDBJ databases">
        <title>Draft genome sequence of Xylaria bambusicola isolate GMP-LS, the root and basal stem rot pathogen of sugarcane in Indonesia.</title>
        <authorList>
            <person name="Selvaraj P."/>
            <person name="Muralishankar V."/>
            <person name="Muruganantham S."/>
            <person name="Sp S."/>
            <person name="Haryani S."/>
            <person name="Lau K.J.X."/>
            <person name="Naqvi N.I."/>
        </authorList>
    </citation>
    <scope>NUCLEOTIDE SEQUENCE [LARGE SCALE GENOMIC DNA]</scope>
    <source>
        <strain evidence="1">GMP-LS</strain>
    </source>
</reference>
<keyword evidence="2" id="KW-1185">Reference proteome</keyword>
<name>A0AAN7UEJ3_9PEZI</name>
<comment type="caution">
    <text evidence="1">The sequence shown here is derived from an EMBL/GenBank/DDBJ whole genome shotgun (WGS) entry which is preliminary data.</text>
</comment>
<accession>A0AAN7UEJ3</accession>
<gene>
    <name evidence="1" type="ORF">RRF57_003294</name>
</gene>
<dbReference type="EMBL" id="JAWHQM010000006">
    <property type="protein sequence ID" value="KAK5627579.1"/>
    <property type="molecule type" value="Genomic_DNA"/>
</dbReference>